<accession>A0A0D9XTF7</accession>
<dbReference type="STRING" id="77586.A0A0D9XTF7"/>
<name>A0A0D9XTF7_9ORYZ</name>
<dbReference type="Gramene" id="LPERR11G14260.1">
    <property type="protein sequence ID" value="LPERR11G14260.1"/>
    <property type="gene ID" value="LPERR11G14260"/>
</dbReference>
<protein>
    <recommendedName>
        <fullName evidence="2">F-box domain-containing protein</fullName>
    </recommendedName>
</protein>
<evidence type="ECO:0000313" key="3">
    <source>
        <dbReference type="EnsemblPlants" id="LPERR11G14260.1"/>
    </source>
</evidence>
<feature type="compositionally biased region" description="Basic and acidic residues" evidence="1">
    <location>
        <begin position="338"/>
        <end position="351"/>
    </location>
</feature>
<dbReference type="Pfam" id="PF12937">
    <property type="entry name" value="F-box-like"/>
    <property type="match status" value="1"/>
</dbReference>
<dbReference type="SMART" id="SM00256">
    <property type="entry name" value="FBOX"/>
    <property type="match status" value="1"/>
</dbReference>
<feature type="domain" description="F-box" evidence="2">
    <location>
        <begin position="40"/>
        <end position="89"/>
    </location>
</feature>
<dbReference type="Gene3D" id="1.20.1280.50">
    <property type="match status" value="1"/>
</dbReference>
<dbReference type="EnsemblPlants" id="LPERR11G14260.1">
    <property type="protein sequence ID" value="LPERR11G14260.1"/>
    <property type="gene ID" value="LPERR11G14260"/>
</dbReference>
<feature type="region of interest" description="Disordered" evidence="1">
    <location>
        <begin position="331"/>
        <end position="376"/>
    </location>
</feature>
<reference evidence="4" key="2">
    <citation type="submission" date="2013-12" db="EMBL/GenBank/DDBJ databases">
        <authorList>
            <person name="Yu Y."/>
            <person name="Lee S."/>
            <person name="de Baynast K."/>
            <person name="Wissotski M."/>
            <person name="Liu L."/>
            <person name="Talag J."/>
            <person name="Goicoechea J."/>
            <person name="Angelova A."/>
            <person name="Jetty R."/>
            <person name="Kudrna D."/>
            <person name="Golser W."/>
            <person name="Rivera L."/>
            <person name="Zhang J."/>
            <person name="Wing R."/>
        </authorList>
    </citation>
    <scope>NUCLEOTIDE SEQUENCE</scope>
</reference>
<dbReference type="SUPFAM" id="SSF81383">
    <property type="entry name" value="F-box domain"/>
    <property type="match status" value="1"/>
</dbReference>
<organism evidence="3 4">
    <name type="scientific">Leersia perrieri</name>
    <dbReference type="NCBI Taxonomy" id="77586"/>
    <lineage>
        <taxon>Eukaryota</taxon>
        <taxon>Viridiplantae</taxon>
        <taxon>Streptophyta</taxon>
        <taxon>Embryophyta</taxon>
        <taxon>Tracheophyta</taxon>
        <taxon>Spermatophyta</taxon>
        <taxon>Magnoliopsida</taxon>
        <taxon>Liliopsida</taxon>
        <taxon>Poales</taxon>
        <taxon>Poaceae</taxon>
        <taxon>BOP clade</taxon>
        <taxon>Oryzoideae</taxon>
        <taxon>Oryzeae</taxon>
        <taxon>Oryzinae</taxon>
        <taxon>Leersia</taxon>
    </lineage>
</organism>
<dbReference type="PROSITE" id="PS50181">
    <property type="entry name" value="FBOX"/>
    <property type="match status" value="1"/>
</dbReference>
<keyword evidence="4" id="KW-1185">Reference proteome</keyword>
<dbReference type="PANTHER" id="PTHR44586">
    <property type="entry name" value="F-BOX DOMAIN CONTAINING PROTEIN, EXPRESSED"/>
    <property type="match status" value="1"/>
</dbReference>
<dbReference type="CDD" id="cd09917">
    <property type="entry name" value="F-box_SF"/>
    <property type="match status" value="1"/>
</dbReference>
<proteinExistence type="predicted"/>
<dbReference type="InterPro" id="IPR005174">
    <property type="entry name" value="KIB1-4_b-propeller"/>
</dbReference>
<dbReference type="Proteomes" id="UP000032180">
    <property type="component" value="Chromosome 11"/>
</dbReference>
<dbReference type="Pfam" id="PF03478">
    <property type="entry name" value="Beta-prop_KIB1-4"/>
    <property type="match status" value="1"/>
</dbReference>
<evidence type="ECO:0000259" key="2">
    <source>
        <dbReference type="PROSITE" id="PS50181"/>
    </source>
</evidence>
<evidence type="ECO:0000256" key="1">
    <source>
        <dbReference type="SAM" id="MobiDB-lite"/>
    </source>
</evidence>
<evidence type="ECO:0000313" key="4">
    <source>
        <dbReference type="Proteomes" id="UP000032180"/>
    </source>
</evidence>
<dbReference type="HOGENOM" id="CLU_019286_13_1_1"/>
<reference evidence="3 4" key="1">
    <citation type="submission" date="2012-08" db="EMBL/GenBank/DDBJ databases">
        <title>Oryza genome evolution.</title>
        <authorList>
            <person name="Wing R.A."/>
        </authorList>
    </citation>
    <scope>NUCLEOTIDE SEQUENCE</scope>
</reference>
<feature type="compositionally biased region" description="Basic and acidic residues" evidence="1">
    <location>
        <begin position="360"/>
        <end position="376"/>
    </location>
</feature>
<reference evidence="3" key="3">
    <citation type="submission" date="2015-04" db="UniProtKB">
        <authorList>
            <consortium name="EnsemblPlants"/>
        </authorList>
    </citation>
    <scope>IDENTIFICATION</scope>
</reference>
<dbReference type="InterPro" id="IPR036047">
    <property type="entry name" value="F-box-like_dom_sf"/>
</dbReference>
<dbReference type="AlphaFoldDB" id="A0A0D9XTF7"/>
<dbReference type="PANTHER" id="PTHR44586:SF6">
    <property type="entry name" value="OS11G0579600 PROTEIN"/>
    <property type="match status" value="1"/>
</dbReference>
<dbReference type="InterPro" id="IPR001810">
    <property type="entry name" value="F-box_dom"/>
</dbReference>
<dbReference type="eggNOG" id="ENOG502QS0H">
    <property type="taxonomic scope" value="Eukaryota"/>
</dbReference>
<sequence length="478" mass="54700">MDCMPEISIMRDLTRRAHSLTKLFACPRLLPLTNPQKRSTTAILDLPEEMIVSILANLDIPDLIRAGSVCSSWHSAYVQICKLGLWKESQTPCLIYTTESEPDYPEGIVLYSLAERKSYILSLPDPPIYDRLVIGSSHGWIITVDDMCQLHLLNPITGDQIALPSITTIEQFEAIYDDNGVVCRYRLSFFTGFSVDERPIDHMFLSCENFHDSSFQKAFLSGDPSTGNYYVVLMHAPFDQLSFARGGDDKWTWLPPHFYFSDCVFKDGLLYASIRSGGIHVFDLNGPTITQKIIINRPMDVYYDDIYLVQDRFGDLLQVWTSGEPLVGHLEPYQDDEGPLHEDEEPLHQDEEVPFGNEDQLYKDEEPLQRDDEDDTPRYKVYKVDLDAKKLIDITSLGEDMLFLGHNQSLCLCTEEHPQLKANHVYFTLTYKESVVGVFNLENSITDDVLPHKHWSYWGGPIWTILNPRKMISASHNN</sequence>